<evidence type="ECO:0000256" key="3">
    <source>
        <dbReference type="ARBA" id="ARBA00022723"/>
    </source>
</evidence>
<keyword evidence="2 7" id="KW-0349">Heme</keyword>
<evidence type="ECO:0000256" key="1">
    <source>
        <dbReference type="ARBA" id="ARBA00010617"/>
    </source>
</evidence>
<dbReference type="InterPro" id="IPR036396">
    <property type="entry name" value="Cyt_P450_sf"/>
</dbReference>
<dbReference type="InterPro" id="IPR001128">
    <property type="entry name" value="Cyt_P450"/>
</dbReference>
<sequence>MAMHSSRERPTPPGPDGVPLLGNTHELARDTLGFYERVTAEYGDVVGISVGGDEGAIVTHPEYVERILVRDDDRYVKGGLIEDQLGDTFGNGMFMAAGEQWRTQRQVAQPAFYRERILEYGETVVDHAADVGWPHASVVDLTDELSALTLSVLTDALFGFDADADEAVVREAASAIGAKLDPSAPTAFLPTWVPTPRNLRFTRHISQLRERVDSRIADRRRQDPDQRGDDLLSLLVAATANGELDDQTLRDDMITFLFAGHETTSLGLTYALFLLATHPDEQRRLQAELDATIDGDRPTIDDLPALEFTDRVIDEALRLYPPVFTFFREPVEDVELGGYRLPAGTTISVPQWIVHRDERWWESPETFDPDRWTDDRDSERPEYAFYPFGGGPRHCIGMRLARLELRLALATLCSTYRFEAVTTDLDLATAANLRPAGPLEVRVRRR</sequence>
<keyword evidence="3 7" id="KW-0479">Metal-binding</keyword>
<evidence type="ECO:0000256" key="7">
    <source>
        <dbReference type="RuleBase" id="RU000461"/>
    </source>
</evidence>
<name>A0ABT2QJH9_9EURY</name>
<dbReference type="PROSITE" id="PS00086">
    <property type="entry name" value="CYTOCHROME_P450"/>
    <property type="match status" value="1"/>
</dbReference>
<dbReference type="PRINTS" id="PR00463">
    <property type="entry name" value="EP450I"/>
</dbReference>
<dbReference type="SUPFAM" id="SSF48264">
    <property type="entry name" value="Cytochrome P450"/>
    <property type="match status" value="1"/>
</dbReference>
<accession>A0ABT2QJH9</accession>
<keyword evidence="4 7" id="KW-0560">Oxidoreductase</keyword>
<feature type="region of interest" description="Disordered" evidence="8">
    <location>
        <begin position="1"/>
        <end position="22"/>
    </location>
</feature>
<organism evidence="9 10">
    <name type="scientific">Natronoglomus mannanivorans</name>
    <dbReference type="NCBI Taxonomy" id="2979990"/>
    <lineage>
        <taxon>Archaea</taxon>
        <taxon>Methanobacteriati</taxon>
        <taxon>Methanobacteriota</taxon>
        <taxon>Stenosarchaea group</taxon>
        <taxon>Halobacteria</taxon>
        <taxon>Halobacteriales</taxon>
        <taxon>Natrialbaceae</taxon>
        <taxon>Natronoglomus</taxon>
    </lineage>
</organism>
<dbReference type="Pfam" id="PF00067">
    <property type="entry name" value="p450"/>
    <property type="match status" value="1"/>
</dbReference>
<evidence type="ECO:0000313" key="9">
    <source>
        <dbReference type="EMBL" id="MCU4975092.1"/>
    </source>
</evidence>
<dbReference type="InterPro" id="IPR002401">
    <property type="entry name" value="Cyt_P450_E_grp-I"/>
</dbReference>
<feature type="compositionally biased region" description="Basic and acidic residues" evidence="8">
    <location>
        <begin position="1"/>
        <end position="10"/>
    </location>
</feature>
<evidence type="ECO:0000256" key="4">
    <source>
        <dbReference type="ARBA" id="ARBA00023002"/>
    </source>
</evidence>
<evidence type="ECO:0000256" key="6">
    <source>
        <dbReference type="ARBA" id="ARBA00023033"/>
    </source>
</evidence>
<evidence type="ECO:0000313" key="10">
    <source>
        <dbReference type="Proteomes" id="UP001320972"/>
    </source>
</evidence>
<dbReference type="RefSeq" id="WP_338008952.1">
    <property type="nucleotide sequence ID" value="NZ_JAOPKB010000016.1"/>
</dbReference>
<dbReference type="Proteomes" id="UP001320972">
    <property type="component" value="Unassembled WGS sequence"/>
</dbReference>
<reference evidence="9 10" key="1">
    <citation type="submission" date="2022-09" db="EMBL/GenBank/DDBJ databases">
        <title>Enrichment on poylsaccharides allowed isolation of novel metabolic and taxonomic groups of Haloarchaea.</title>
        <authorList>
            <person name="Sorokin D.Y."/>
            <person name="Elcheninov A.G."/>
            <person name="Khizhniak T.V."/>
            <person name="Kolganova T.V."/>
            <person name="Kublanov I.V."/>
        </authorList>
    </citation>
    <scope>NUCLEOTIDE SEQUENCE [LARGE SCALE GENOMIC DNA]</scope>
    <source>
        <strain evidence="9 10">AArc-m2/3/4</strain>
    </source>
</reference>
<keyword evidence="10" id="KW-1185">Reference proteome</keyword>
<protein>
    <submittedName>
        <fullName evidence="9">Cytochrome P450</fullName>
    </submittedName>
</protein>
<evidence type="ECO:0000256" key="8">
    <source>
        <dbReference type="SAM" id="MobiDB-lite"/>
    </source>
</evidence>
<evidence type="ECO:0000256" key="5">
    <source>
        <dbReference type="ARBA" id="ARBA00023004"/>
    </source>
</evidence>
<keyword evidence="5 7" id="KW-0408">Iron</keyword>
<dbReference type="InterPro" id="IPR050196">
    <property type="entry name" value="Cytochrome_P450_Monoox"/>
</dbReference>
<keyword evidence="6 7" id="KW-0503">Monooxygenase</keyword>
<dbReference type="PANTHER" id="PTHR24291:SF50">
    <property type="entry name" value="BIFUNCTIONAL ALBAFLAVENONE MONOOXYGENASE_TERPENE SYNTHASE"/>
    <property type="match status" value="1"/>
</dbReference>
<dbReference type="Gene3D" id="1.10.630.10">
    <property type="entry name" value="Cytochrome P450"/>
    <property type="match status" value="1"/>
</dbReference>
<dbReference type="InterPro" id="IPR017972">
    <property type="entry name" value="Cyt_P450_CS"/>
</dbReference>
<dbReference type="EMBL" id="JAOPKB010000016">
    <property type="protein sequence ID" value="MCU4975092.1"/>
    <property type="molecule type" value="Genomic_DNA"/>
</dbReference>
<dbReference type="PRINTS" id="PR00385">
    <property type="entry name" value="P450"/>
</dbReference>
<comment type="caution">
    <text evidence="9">The sequence shown here is derived from an EMBL/GenBank/DDBJ whole genome shotgun (WGS) entry which is preliminary data.</text>
</comment>
<comment type="similarity">
    <text evidence="1 7">Belongs to the cytochrome P450 family.</text>
</comment>
<proteinExistence type="inferred from homology"/>
<dbReference type="PANTHER" id="PTHR24291">
    <property type="entry name" value="CYTOCHROME P450 FAMILY 4"/>
    <property type="match status" value="1"/>
</dbReference>
<evidence type="ECO:0000256" key="2">
    <source>
        <dbReference type="ARBA" id="ARBA00022617"/>
    </source>
</evidence>
<gene>
    <name evidence="9" type="ORF">OB955_20545</name>
</gene>